<dbReference type="AlphaFoldDB" id="A0A6A6SY15"/>
<evidence type="ECO:0000313" key="5">
    <source>
        <dbReference type="Proteomes" id="UP000799324"/>
    </source>
</evidence>
<keyword evidence="2" id="KW-0812">Transmembrane</keyword>
<proteinExistence type="predicted"/>
<evidence type="ECO:0000313" key="4">
    <source>
        <dbReference type="EMBL" id="KAF2651957.1"/>
    </source>
</evidence>
<name>A0A6A6SY15_9PLEO</name>
<organism evidence="4 5">
    <name type="scientific">Lophiostoma macrostomum CBS 122681</name>
    <dbReference type="NCBI Taxonomy" id="1314788"/>
    <lineage>
        <taxon>Eukaryota</taxon>
        <taxon>Fungi</taxon>
        <taxon>Dikarya</taxon>
        <taxon>Ascomycota</taxon>
        <taxon>Pezizomycotina</taxon>
        <taxon>Dothideomycetes</taxon>
        <taxon>Pleosporomycetidae</taxon>
        <taxon>Pleosporales</taxon>
        <taxon>Lophiostomataceae</taxon>
        <taxon>Lophiostoma</taxon>
    </lineage>
</organism>
<feature type="transmembrane region" description="Helical" evidence="2">
    <location>
        <begin position="218"/>
        <end position="241"/>
    </location>
</feature>
<accession>A0A6A6SY15</accession>
<feature type="compositionally biased region" description="Low complexity" evidence="1">
    <location>
        <begin position="196"/>
        <end position="207"/>
    </location>
</feature>
<feature type="region of interest" description="Disordered" evidence="1">
    <location>
        <begin position="180"/>
        <end position="212"/>
    </location>
</feature>
<evidence type="ECO:0000256" key="1">
    <source>
        <dbReference type="SAM" id="MobiDB-lite"/>
    </source>
</evidence>
<sequence length="312" mass="31941">MASATVLLAIFASAVSASRYGAIVARETPHIPGYFAREAVVPRPTSPPQVVRQLVPRDAATCGWSVSDGSANVCGDTQYCTTGTDSSSGGWWNCCNTDSCYTQTACSYSVECDGDTPYCDTTYMTDGSHTFSRFMCATQASVIHMVYSSDDTPQYSSSIESASSASAAAASSASAASQSAADASKSSTGTGDAREATSTPASSSTPSSGGGSGLGSGAIAGIAIGAVAGVAIIAVLAFFVWKSRNKSASGTAYHPAEMGGSYSHPAEMAASPGYHEHYKPHGYGDTYAHMQAQAPPQELPSEHRVHELGPTS</sequence>
<dbReference type="EMBL" id="MU004413">
    <property type="protein sequence ID" value="KAF2651957.1"/>
    <property type="molecule type" value="Genomic_DNA"/>
</dbReference>
<feature type="chain" id="PRO_5025395515" description="Mid2 domain-containing protein" evidence="3">
    <location>
        <begin position="18"/>
        <end position="312"/>
    </location>
</feature>
<evidence type="ECO:0000256" key="3">
    <source>
        <dbReference type="SAM" id="SignalP"/>
    </source>
</evidence>
<keyword evidence="5" id="KW-1185">Reference proteome</keyword>
<evidence type="ECO:0008006" key="6">
    <source>
        <dbReference type="Google" id="ProtNLM"/>
    </source>
</evidence>
<keyword evidence="3" id="KW-0732">Signal</keyword>
<protein>
    <recommendedName>
        <fullName evidence="6">Mid2 domain-containing protein</fullName>
    </recommendedName>
</protein>
<evidence type="ECO:0000256" key="2">
    <source>
        <dbReference type="SAM" id="Phobius"/>
    </source>
</evidence>
<dbReference type="OrthoDB" id="3796124at2759"/>
<keyword evidence="2" id="KW-1133">Transmembrane helix</keyword>
<dbReference type="PANTHER" id="PTHR16861">
    <property type="entry name" value="GLYCOPROTEIN 38"/>
    <property type="match status" value="1"/>
</dbReference>
<gene>
    <name evidence="4" type="ORF">K491DRAFT_719371</name>
</gene>
<feature type="signal peptide" evidence="3">
    <location>
        <begin position="1"/>
        <end position="17"/>
    </location>
</feature>
<reference evidence="4" key="1">
    <citation type="journal article" date="2020" name="Stud. Mycol.">
        <title>101 Dothideomycetes genomes: a test case for predicting lifestyles and emergence of pathogens.</title>
        <authorList>
            <person name="Haridas S."/>
            <person name="Albert R."/>
            <person name="Binder M."/>
            <person name="Bloem J."/>
            <person name="Labutti K."/>
            <person name="Salamov A."/>
            <person name="Andreopoulos B."/>
            <person name="Baker S."/>
            <person name="Barry K."/>
            <person name="Bills G."/>
            <person name="Bluhm B."/>
            <person name="Cannon C."/>
            <person name="Castanera R."/>
            <person name="Culley D."/>
            <person name="Daum C."/>
            <person name="Ezra D."/>
            <person name="Gonzalez J."/>
            <person name="Henrissat B."/>
            <person name="Kuo A."/>
            <person name="Liang C."/>
            <person name="Lipzen A."/>
            <person name="Lutzoni F."/>
            <person name="Magnuson J."/>
            <person name="Mondo S."/>
            <person name="Nolan M."/>
            <person name="Ohm R."/>
            <person name="Pangilinan J."/>
            <person name="Park H.-J."/>
            <person name="Ramirez L."/>
            <person name="Alfaro M."/>
            <person name="Sun H."/>
            <person name="Tritt A."/>
            <person name="Yoshinaga Y."/>
            <person name="Zwiers L.-H."/>
            <person name="Turgeon B."/>
            <person name="Goodwin S."/>
            <person name="Spatafora J."/>
            <person name="Crous P."/>
            <person name="Grigoriev I."/>
        </authorList>
    </citation>
    <scope>NUCLEOTIDE SEQUENCE</scope>
    <source>
        <strain evidence="4">CBS 122681</strain>
    </source>
</reference>
<dbReference type="Proteomes" id="UP000799324">
    <property type="component" value="Unassembled WGS sequence"/>
</dbReference>
<keyword evidence="2" id="KW-0472">Membrane</keyword>
<dbReference type="PANTHER" id="PTHR16861:SF4">
    <property type="entry name" value="SH3 DOMAIN PROTEIN (AFU_ORTHOLOGUE AFUA_1G13610)"/>
    <property type="match status" value="1"/>
</dbReference>